<evidence type="ECO:0000259" key="1">
    <source>
        <dbReference type="Pfam" id="PF13521"/>
    </source>
</evidence>
<name>A0A2T0UG22_9ACTN</name>
<feature type="domain" description="NadR/Ttd14 AAA" evidence="1">
    <location>
        <begin position="3"/>
        <end position="169"/>
    </location>
</feature>
<dbReference type="InterPro" id="IPR027417">
    <property type="entry name" value="P-loop_NTPase"/>
</dbReference>
<dbReference type="SUPFAM" id="SSF52540">
    <property type="entry name" value="P-loop containing nucleoside triphosphate hydrolases"/>
    <property type="match status" value="1"/>
</dbReference>
<evidence type="ECO:0000313" key="2">
    <source>
        <dbReference type="EMBL" id="PRY56889.1"/>
    </source>
</evidence>
<dbReference type="RefSeq" id="WP_106365669.1">
    <property type="nucleotide sequence ID" value="NZ_PVTJ01000008.1"/>
</dbReference>
<dbReference type="InterPro" id="IPR038727">
    <property type="entry name" value="NadR/Ttd14_AAA_dom"/>
</dbReference>
<protein>
    <submittedName>
        <fullName evidence="2">Putative ATPase</fullName>
    </submittedName>
</protein>
<keyword evidence="3" id="KW-1185">Reference proteome</keyword>
<dbReference type="Gene3D" id="3.40.50.300">
    <property type="entry name" value="P-loop containing nucleotide triphosphate hydrolases"/>
    <property type="match status" value="1"/>
</dbReference>
<accession>A0A2T0UG22</accession>
<reference evidence="2 3" key="1">
    <citation type="submission" date="2018-03" db="EMBL/GenBank/DDBJ databases">
        <title>Genomic Encyclopedia of Type Strains, Phase III (KMG-III): the genomes of soil and plant-associated and newly described type strains.</title>
        <authorList>
            <person name="Whitman W."/>
        </authorList>
    </citation>
    <scope>NUCLEOTIDE SEQUENCE [LARGE SCALE GENOMIC DNA]</scope>
    <source>
        <strain evidence="2 3">CGMCC 4.7067</strain>
    </source>
</reference>
<dbReference type="OrthoDB" id="5638848at2"/>
<dbReference type="EMBL" id="PVTJ01000008">
    <property type="protein sequence ID" value="PRY56889.1"/>
    <property type="molecule type" value="Genomic_DNA"/>
</dbReference>
<organism evidence="2 3">
    <name type="scientific">Glycomyces artemisiae</name>
    <dbReference type="NCBI Taxonomy" id="1076443"/>
    <lineage>
        <taxon>Bacteria</taxon>
        <taxon>Bacillati</taxon>
        <taxon>Actinomycetota</taxon>
        <taxon>Actinomycetes</taxon>
        <taxon>Glycomycetales</taxon>
        <taxon>Glycomycetaceae</taxon>
        <taxon>Glycomyces</taxon>
    </lineage>
</organism>
<dbReference type="Proteomes" id="UP000238176">
    <property type="component" value="Unassembled WGS sequence"/>
</dbReference>
<sequence>MRRYILTGAPGAGKTTTARRLAAAGHTVITEAATDLITASQAAGVDAPWDDPALTDQIAALQRERQHRADALPGPVQFFDRSPVCTLAMARFTGHEPGPVLLAELDRITTERIYQTTVLLFDLLDAITPTNVRRVTLDEARAFEHVHLDAYAEYGFRIERLPPLPVAARAALAERLAS</sequence>
<proteinExistence type="predicted"/>
<dbReference type="Pfam" id="PF13521">
    <property type="entry name" value="AAA_28"/>
    <property type="match status" value="1"/>
</dbReference>
<evidence type="ECO:0000313" key="3">
    <source>
        <dbReference type="Proteomes" id="UP000238176"/>
    </source>
</evidence>
<comment type="caution">
    <text evidence="2">The sequence shown here is derived from an EMBL/GenBank/DDBJ whole genome shotgun (WGS) entry which is preliminary data.</text>
</comment>
<gene>
    <name evidence="2" type="ORF">B0I28_108200</name>
</gene>
<dbReference type="AlphaFoldDB" id="A0A2T0UG22"/>